<protein>
    <submittedName>
        <fullName evidence="2">Uncharacterized protein</fullName>
    </submittedName>
</protein>
<evidence type="ECO:0000313" key="3">
    <source>
        <dbReference type="Proteomes" id="UP000621266"/>
    </source>
</evidence>
<evidence type="ECO:0000256" key="1">
    <source>
        <dbReference type="SAM" id="Phobius"/>
    </source>
</evidence>
<dbReference type="Proteomes" id="UP000621266">
    <property type="component" value="Unassembled WGS sequence"/>
</dbReference>
<gene>
    <name evidence="2" type="ORF">GCU69_19695</name>
</gene>
<keyword evidence="1" id="KW-0472">Membrane</keyword>
<organism evidence="2 3">
    <name type="scientific">Streptomyces lycii</name>
    <dbReference type="NCBI Taxonomy" id="2654337"/>
    <lineage>
        <taxon>Bacteria</taxon>
        <taxon>Bacillati</taxon>
        <taxon>Actinomycetota</taxon>
        <taxon>Actinomycetes</taxon>
        <taxon>Kitasatosporales</taxon>
        <taxon>Streptomycetaceae</taxon>
        <taxon>Streptomyces</taxon>
    </lineage>
</organism>
<sequence>MKPAAKPLLWAVLTFCVALNVVLGLTVDEGALKIVLSAVSGACALGAVVALVVLRRTS</sequence>
<accession>A0ABQ7FJK2</accession>
<keyword evidence="1" id="KW-1133">Transmembrane helix</keyword>
<dbReference type="EMBL" id="WHPN01000316">
    <property type="protein sequence ID" value="KAF4407423.1"/>
    <property type="molecule type" value="Genomic_DNA"/>
</dbReference>
<dbReference type="RefSeq" id="WP_156206743.1">
    <property type="nucleotide sequence ID" value="NZ_WHPN01000316.1"/>
</dbReference>
<reference evidence="2 3" key="1">
    <citation type="submission" date="2019-10" db="EMBL/GenBank/DDBJ databases">
        <title>Streptomyces tenebrisbrunneis sp.nov., an endogenous actinomycete isolated from of Lycium ruthenicum.</title>
        <authorList>
            <person name="Ma L."/>
        </authorList>
    </citation>
    <scope>NUCLEOTIDE SEQUENCE [LARGE SCALE GENOMIC DNA]</scope>
    <source>
        <strain evidence="2 3">TRM 66187</strain>
    </source>
</reference>
<keyword evidence="3" id="KW-1185">Reference proteome</keyword>
<evidence type="ECO:0000313" key="2">
    <source>
        <dbReference type="EMBL" id="KAF4407423.1"/>
    </source>
</evidence>
<keyword evidence="1" id="KW-0812">Transmembrane</keyword>
<comment type="caution">
    <text evidence="2">The sequence shown here is derived from an EMBL/GenBank/DDBJ whole genome shotgun (WGS) entry which is preliminary data.</text>
</comment>
<proteinExistence type="predicted"/>
<feature type="transmembrane region" description="Helical" evidence="1">
    <location>
        <begin position="34"/>
        <end position="54"/>
    </location>
</feature>
<name>A0ABQ7FJK2_9ACTN</name>